<keyword evidence="4" id="KW-0560">Oxidoreductase</keyword>
<dbReference type="AlphaFoldDB" id="A0A9K3PEU4"/>
<evidence type="ECO:0000256" key="3">
    <source>
        <dbReference type="ARBA" id="ARBA00022827"/>
    </source>
</evidence>
<gene>
    <name evidence="6" type="ORF">IV203_007452</name>
</gene>
<dbReference type="InterPro" id="IPR051169">
    <property type="entry name" value="NADH-Q_oxidoreductase"/>
</dbReference>
<organism evidence="6 7">
    <name type="scientific">Nitzschia inconspicua</name>
    <dbReference type="NCBI Taxonomy" id="303405"/>
    <lineage>
        <taxon>Eukaryota</taxon>
        <taxon>Sar</taxon>
        <taxon>Stramenopiles</taxon>
        <taxon>Ochrophyta</taxon>
        <taxon>Bacillariophyta</taxon>
        <taxon>Bacillariophyceae</taxon>
        <taxon>Bacillariophycidae</taxon>
        <taxon>Bacillariales</taxon>
        <taxon>Bacillariaceae</taxon>
        <taxon>Nitzschia</taxon>
    </lineage>
</organism>
<evidence type="ECO:0000259" key="5">
    <source>
        <dbReference type="Pfam" id="PF07992"/>
    </source>
</evidence>
<dbReference type="Pfam" id="PF07992">
    <property type="entry name" value="Pyr_redox_2"/>
    <property type="match status" value="1"/>
</dbReference>
<name>A0A9K3PEU4_9STRA</name>
<dbReference type="GO" id="GO:0003955">
    <property type="term" value="F:NAD(P)H dehydrogenase (quinone) activity"/>
    <property type="evidence" value="ECO:0007669"/>
    <property type="project" value="TreeGrafter"/>
</dbReference>
<reference evidence="6" key="2">
    <citation type="submission" date="2021-04" db="EMBL/GenBank/DDBJ databases">
        <authorList>
            <person name="Podell S."/>
        </authorList>
    </citation>
    <scope>NUCLEOTIDE SEQUENCE</scope>
    <source>
        <strain evidence="6">Hildebrandi</strain>
    </source>
</reference>
<evidence type="ECO:0000313" key="6">
    <source>
        <dbReference type="EMBL" id="KAG7342359.1"/>
    </source>
</evidence>
<dbReference type="OrthoDB" id="409395at2759"/>
<comment type="caution">
    <text evidence="6">The sequence shown here is derived from an EMBL/GenBank/DDBJ whole genome shotgun (WGS) entry which is preliminary data.</text>
</comment>
<feature type="domain" description="FAD/NAD(P)-binding" evidence="5">
    <location>
        <begin position="8"/>
        <end position="326"/>
    </location>
</feature>
<dbReference type="InterPro" id="IPR023753">
    <property type="entry name" value="FAD/NAD-binding_dom"/>
</dbReference>
<comment type="cofactor">
    <cofactor evidence="1">
        <name>FAD</name>
        <dbReference type="ChEBI" id="CHEBI:57692"/>
    </cofactor>
</comment>
<keyword evidence="7" id="KW-1185">Reference proteome</keyword>
<dbReference type="PANTHER" id="PTHR42913:SF9">
    <property type="entry name" value="SLR1591 PROTEIN"/>
    <property type="match status" value="1"/>
</dbReference>
<dbReference type="GO" id="GO:0019646">
    <property type="term" value="P:aerobic electron transport chain"/>
    <property type="evidence" value="ECO:0007669"/>
    <property type="project" value="TreeGrafter"/>
</dbReference>
<evidence type="ECO:0000256" key="2">
    <source>
        <dbReference type="ARBA" id="ARBA00022630"/>
    </source>
</evidence>
<keyword evidence="3" id="KW-0274">FAD</keyword>
<accession>A0A9K3PEU4</accession>
<evidence type="ECO:0000256" key="4">
    <source>
        <dbReference type="ARBA" id="ARBA00023002"/>
    </source>
</evidence>
<keyword evidence="2" id="KW-0285">Flavoprotein</keyword>
<dbReference type="Proteomes" id="UP000693970">
    <property type="component" value="Unassembled WGS sequence"/>
</dbReference>
<sequence>MDERKKKRLALVGAGYSNLQVLRLLATSDAIDSITLIDANSESVYCGSIPENISNFEKSKFPKPEWRIDLKNVCQAHDQRDKIQFVQGEVVDIDLADRCIYLNDGMETTTISYDLVAIDIGSKSKSITDIPGAFENVIPTRPMKMLMDRLDEIEKNFFDDQQNCTLPVSDGENLELEQPPLNIAVVGGGASGIELALSIVGRWRPMLQGRVMNVRLVTSDHILLPEIAYARKRLKDILADRGIYMIFQSAVDRVDDCCLHLESGMTVPFSYCFWATGAAPHHLAKSVLPKRGLAVSSDGWIEVDPTLQSRSHPNVFAAGDCSSFVNPLPKAGIFALQEGPVLAENMERFARQQSLIEFQPDLEDLQFLGCGDGTAMGFAFGLVLRGEWVYQIKLAMDRRHFLTLTGGSAVTRGSGKHIHEENSQYHSNQEMLRRVEKMPTREAGKMLTQIDVNNYQEAWAILERMSFNKEYRQKVMKEYNRFASAEHRGTEKRRKKESGVLPSHFSFLQWLLPVKTGQNKE</sequence>
<reference evidence="6" key="1">
    <citation type="journal article" date="2021" name="Sci. Rep.">
        <title>Diploid genomic architecture of Nitzschia inconspicua, an elite biomass production diatom.</title>
        <authorList>
            <person name="Oliver A."/>
            <person name="Podell S."/>
            <person name="Pinowska A."/>
            <person name="Traller J.C."/>
            <person name="Smith S.R."/>
            <person name="McClure R."/>
            <person name="Beliaev A."/>
            <person name="Bohutskyi P."/>
            <person name="Hill E.A."/>
            <person name="Rabines A."/>
            <person name="Zheng H."/>
            <person name="Allen L.Z."/>
            <person name="Kuo A."/>
            <person name="Grigoriev I.V."/>
            <person name="Allen A.E."/>
            <person name="Hazlebeck D."/>
            <person name="Allen E.E."/>
        </authorList>
    </citation>
    <scope>NUCLEOTIDE SEQUENCE</scope>
    <source>
        <strain evidence="6">Hildebrandi</strain>
    </source>
</reference>
<evidence type="ECO:0000313" key="7">
    <source>
        <dbReference type="Proteomes" id="UP000693970"/>
    </source>
</evidence>
<proteinExistence type="predicted"/>
<evidence type="ECO:0000256" key="1">
    <source>
        <dbReference type="ARBA" id="ARBA00001974"/>
    </source>
</evidence>
<protein>
    <submittedName>
        <fullName evidence="6">Selenophosphate synthase</fullName>
    </submittedName>
</protein>
<dbReference type="PANTHER" id="PTHR42913">
    <property type="entry name" value="APOPTOSIS-INDUCING FACTOR 1"/>
    <property type="match status" value="1"/>
</dbReference>
<dbReference type="EMBL" id="JAGRRH010000025">
    <property type="protein sequence ID" value="KAG7342359.1"/>
    <property type="molecule type" value="Genomic_DNA"/>
</dbReference>